<evidence type="ECO:0000256" key="1">
    <source>
        <dbReference type="ARBA" id="ARBA00004651"/>
    </source>
</evidence>
<organism evidence="8 9">
    <name type="scientific">Bacillus taeanensis</name>
    <dbReference type="NCBI Taxonomy" id="273032"/>
    <lineage>
        <taxon>Bacteria</taxon>
        <taxon>Bacillati</taxon>
        <taxon>Bacillota</taxon>
        <taxon>Bacilli</taxon>
        <taxon>Bacillales</taxon>
        <taxon>Bacillaceae</taxon>
        <taxon>Bacillus</taxon>
    </lineage>
</organism>
<feature type="transmembrane region" description="Helical" evidence="6">
    <location>
        <begin position="121"/>
        <end position="141"/>
    </location>
</feature>
<feature type="transmembrane region" description="Helical" evidence="6">
    <location>
        <begin position="41"/>
        <end position="68"/>
    </location>
</feature>
<protein>
    <recommendedName>
        <fullName evidence="6">TVP38/TMEM64 family membrane protein</fullName>
    </recommendedName>
</protein>
<name>A0A366XQ90_9BACI</name>
<keyword evidence="9" id="KW-1185">Reference proteome</keyword>
<evidence type="ECO:0000259" key="7">
    <source>
        <dbReference type="Pfam" id="PF09335"/>
    </source>
</evidence>
<dbReference type="InterPro" id="IPR032816">
    <property type="entry name" value="VTT_dom"/>
</dbReference>
<sequence length="218" mass="24797">MISFISIIAILCLIVFNTELFIVLRDGDIEAVRLWSDKNLFFIFVLTFVMMIIQNTFTVIPLILLLTLNITLFGFFYGYMWSWFTSVAAAVIVFLIVRGLFQDVLLQKGYSGMKDKIEQNGFMYVLIGRIFPFVPTSIINIAAGLSTVRFNHFLLATAVGNLIYFFILSLIPLGFLSKKFDQYILVALSTAAILAFVGYKLCSRKKRNKISHSSIHDK</sequence>
<dbReference type="PANTHER" id="PTHR12677">
    <property type="entry name" value="GOLGI APPARATUS MEMBRANE PROTEIN TVP38-RELATED"/>
    <property type="match status" value="1"/>
</dbReference>
<evidence type="ECO:0000256" key="5">
    <source>
        <dbReference type="ARBA" id="ARBA00023136"/>
    </source>
</evidence>
<keyword evidence="3 6" id="KW-0812">Transmembrane</keyword>
<dbReference type="Pfam" id="PF09335">
    <property type="entry name" value="VTT_dom"/>
    <property type="match status" value="1"/>
</dbReference>
<dbReference type="GO" id="GO:0005886">
    <property type="term" value="C:plasma membrane"/>
    <property type="evidence" value="ECO:0007669"/>
    <property type="project" value="UniProtKB-SubCell"/>
</dbReference>
<dbReference type="AlphaFoldDB" id="A0A366XQ90"/>
<gene>
    <name evidence="8" type="ORF">DS031_17315</name>
</gene>
<evidence type="ECO:0000256" key="3">
    <source>
        <dbReference type="ARBA" id="ARBA00022692"/>
    </source>
</evidence>
<feature type="transmembrane region" description="Helical" evidence="6">
    <location>
        <begin position="153"/>
        <end position="176"/>
    </location>
</feature>
<feature type="transmembrane region" description="Helical" evidence="6">
    <location>
        <begin position="182"/>
        <end position="202"/>
    </location>
</feature>
<dbReference type="EMBL" id="QOCW01000022">
    <property type="protein sequence ID" value="RBW68282.1"/>
    <property type="molecule type" value="Genomic_DNA"/>
</dbReference>
<evidence type="ECO:0000256" key="4">
    <source>
        <dbReference type="ARBA" id="ARBA00022989"/>
    </source>
</evidence>
<comment type="similarity">
    <text evidence="6">Belongs to the TVP38/TMEM64 family.</text>
</comment>
<proteinExistence type="inferred from homology"/>
<feature type="domain" description="VTT" evidence="7">
    <location>
        <begin position="61"/>
        <end position="170"/>
    </location>
</feature>
<reference evidence="8 9" key="1">
    <citation type="submission" date="2018-07" db="EMBL/GenBank/DDBJ databases">
        <title>Lottiidibacillus patelloidae gen. nov., sp. nov., isolated from the intestinal tract of a marine limpet and the reclassification of B. taeanensis BH030017T, B. algicola KMM 3737T and B. hwajinpoensis SW-72T as genus Lottiidibacillus.</title>
        <authorList>
            <person name="Liu R."/>
            <person name="Huang Z."/>
        </authorList>
    </citation>
    <scope>NUCLEOTIDE SEQUENCE [LARGE SCALE GENOMIC DNA]</scope>
    <source>
        <strain evidence="8 9">BH030017</strain>
    </source>
</reference>
<accession>A0A366XQ90</accession>
<comment type="caution">
    <text evidence="8">The sequence shown here is derived from an EMBL/GenBank/DDBJ whole genome shotgun (WGS) entry which is preliminary data.</text>
</comment>
<dbReference type="PANTHER" id="PTHR12677:SF55">
    <property type="entry name" value="UNDECAPRENYL PHOSPHATE TRANSPORTER SAOUHSC_00901-RELATED"/>
    <property type="match status" value="1"/>
</dbReference>
<evidence type="ECO:0000313" key="9">
    <source>
        <dbReference type="Proteomes" id="UP000253314"/>
    </source>
</evidence>
<evidence type="ECO:0000256" key="2">
    <source>
        <dbReference type="ARBA" id="ARBA00022475"/>
    </source>
</evidence>
<dbReference type="InterPro" id="IPR015414">
    <property type="entry name" value="TMEM64"/>
</dbReference>
<feature type="transmembrane region" description="Helical" evidence="6">
    <location>
        <begin position="80"/>
        <end position="101"/>
    </location>
</feature>
<evidence type="ECO:0000256" key="6">
    <source>
        <dbReference type="RuleBase" id="RU366058"/>
    </source>
</evidence>
<keyword evidence="4 6" id="KW-1133">Transmembrane helix</keyword>
<keyword evidence="5 6" id="KW-0472">Membrane</keyword>
<evidence type="ECO:0000313" key="8">
    <source>
        <dbReference type="EMBL" id="RBW68282.1"/>
    </source>
</evidence>
<dbReference type="Proteomes" id="UP000253314">
    <property type="component" value="Unassembled WGS sequence"/>
</dbReference>
<keyword evidence="2 6" id="KW-1003">Cell membrane</keyword>
<comment type="subcellular location">
    <subcellularLocation>
        <location evidence="1 6">Cell membrane</location>
        <topology evidence="1 6">Multi-pass membrane protein</topology>
    </subcellularLocation>
</comment>